<dbReference type="Proteomes" id="UP000326944">
    <property type="component" value="Chromosome"/>
</dbReference>
<protein>
    <submittedName>
        <fullName evidence="2">Glycosyltransferase</fullName>
    </submittedName>
</protein>
<dbReference type="SUPFAM" id="SSF53448">
    <property type="entry name" value="Nucleotide-diphospho-sugar transferases"/>
    <property type="match status" value="1"/>
</dbReference>
<evidence type="ECO:0000313" key="3">
    <source>
        <dbReference type="Proteomes" id="UP000326944"/>
    </source>
</evidence>
<dbReference type="Gene3D" id="3.90.550.10">
    <property type="entry name" value="Spore Coat Polysaccharide Biosynthesis Protein SpsA, Chain A"/>
    <property type="match status" value="1"/>
</dbReference>
<dbReference type="PANTHER" id="PTHR22916">
    <property type="entry name" value="GLYCOSYLTRANSFERASE"/>
    <property type="match status" value="1"/>
</dbReference>
<evidence type="ECO:0000259" key="1">
    <source>
        <dbReference type="Pfam" id="PF00535"/>
    </source>
</evidence>
<name>A0A5P8NZT7_9BACT</name>
<dbReference type="Pfam" id="PF00535">
    <property type="entry name" value="Glycos_transf_2"/>
    <property type="match status" value="1"/>
</dbReference>
<accession>A0A5P8NZT7</accession>
<gene>
    <name evidence="2" type="ORF">FJR48_03685</name>
</gene>
<dbReference type="InterPro" id="IPR029044">
    <property type="entry name" value="Nucleotide-diphossugar_trans"/>
</dbReference>
<organism evidence="2 3">
    <name type="scientific">Sulfurimonas lithotrophica</name>
    <dbReference type="NCBI Taxonomy" id="2590022"/>
    <lineage>
        <taxon>Bacteria</taxon>
        <taxon>Pseudomonadati</taxon>
        <taxon>Campylobacterota</taxon>
        <taxon>Epsilonproteobacteria</taxon>
        <taxon>Campylobacterales</taxon>
        <taxon>Sulfurimonadaceae</taxon>
        <taxon>Sulfurimonas</taxon>
    </lineage>
</organism>
<feature type="domain" description="Glycosyltransferase 2-like" evidence="1">
    <location>
        <begin position="4"/>
        <end position="161"/>
    </location>
</feature>
<dbReference type="AlphaFoldDB" id="A0A5P8NZT7"/>
<dbReference type="EMBL" id="CP043617">
    <property type="protein sequence ID" value="QFR48867.1"/>
    <property type="molecule type" value="Genomic_DNA"/>
</dbReference>
<sequence>MDISVIIPTYNRYELLKRALKSVFSQKLLPIEVIVIDDGSNDNTSKIQNDFPQIKYLYQHNRGVSSARNTGIKKASCEWIAFLDSDDEWHPQKLQKQVEFHKNNPNILMSYTDELWIRDSKELKVPKKFQKHGGEIFEKCLSHCIIAPSSALVHKSMFESIGIFDENLEVCEDYDLWLRVASKEKIGLVNEKLIVKYAGHENQLSFKHWGMDRFRVIALEKLLNSEFKTQVIEQLIKKYNLLLKGAIKYDRIADKQIYEKRLKELENELN</sequence>
<dbReference type="OrthoDB" id="9786172at2"/>
<evidence type="ECO:0000313" key="2">
    <source>
        <dbReference type="EMBL" id="QFR48867.1"/>
    </source>
</evidence>
<dbReference type="GO" id="GO:0016758">
    <property type="term" value="F:hexosyltransferase activity"/>
    <property type="evidence" value="ECO:0007669"/>
    <property type="project" value="UniProtKB-ARBA"/>
</dbReference>
<proteinExistence type="predicted"/>
<keyword evidence="2" id="KW-0808">Transferase</keyword>
<reference evidence="2 3" key="1">
    <citation type="submission" date="2019-09" db="EMBL/GenBank/DDBJ databases">
        <title>Sulfurimonas gotlandica sp. nov., a chemoautotrophic and psychrotolerant epsilonproteobacterium isolated from a pelagic redoxcline, and an emended description of the genus Sulfurimonas.</title>
        <authorList>
            <person name="Wang S."/>
            <person name="Jiang L."/>
            <person name="Shao S."/>
        </authorList>
    </citation>
    <scope>NUCLEOTIDE SEQUENCE [LARGE SCALE GENOMIC DNA]</scope>
    <source>
        <strain evidence="2 3">GYSZ_1</strain>
    </source>
</reference>
<dbReference type="PANTHER" id="PTHR22916:SF3">
    <property type="entry name" value="UDP-GLCNAC:BETAGAL BETA-1,3-N-ACETYLGLUCOSAMINYLTRANSFERASE-LIKE PROTEIN 1"/>
    <property type="match status" value="1"/>
</dbReference>
<dbReference type="KEGG" id="sulg:FJR48_03685"/>
<dbReference type="InterPro" id="IPR001173">
    <property type="entry name" value="Glyco_trans_2-like"/>
</dbReference>
<keyword evidence="3" id="KW-1185">Reference proteome</keyword>